<reference evidence="1 2" key="1">
    <citation type="submission" date="2016-10" db="EMBL/GenBank/DDBJ databases">
        <authorList>
            <person name="de Groot N.N."/>
        </authorList>
    </citation>
    <scope>NUCLEOTIDE SEQUENCE [LARGE SCALE GENOMIC DNA]</scope>
    <source>
        <strain evidence="1 2">CGMCC 1.3430</strain>
    </source>
</reference>
<evidence type="ECO:0000313" key="2">
    <source>
        <dbReference type="Proteomes" id="UP000198773"/>
    </source>
</evidence>
<dbReference type="EMBL" id="FNRM01000002">
    <property type="protein sequence ID" value="SEA29954.1"/>
    <property type="molecule type" value="Genomic_DNA"/>
</dbReference>
<protein>
    <submittedName>
        <fullName evidence="1">Uncharacterized protein</fullName>
    </submittedName>
</protein>
<keyword evidence="2" id="KW-1185">Reference proteome</keyword>
<accession>A0A1H4A390</accession>
<name>A0A1H4A390_ALKAM</name>
<dbReference type="STRING" id="152573.SAMN04488051_102460"/>
<dbReference type="RefSeq" id="WP_091340887.1">
    <property type="nucleotide sequence ID" value="NZ_FNRM01000002.1"/>
</dbReference>
<sequence length="154" mass="17769">MINFNLTSSKNYIGVQSQLNKLIQQHLPAGSYTETTLEYVEGALNFTMFVRQQADVLMSHGAADKNYHWKKYLDKSFVNEQTRRKHLFVPGNLLVDRISQSRKLPSFNRTNVHSVGWPRLDALIALQNEYDKDKPAARKKMFSGHQRMITTAKV</sequence>
<evidence type="ECO:0000313" key="1">
    <source>
        <dbReference type="EMBL" id="SEA29954.1"/>
    </source>
</evidence>
<dbReference type="Proteomes" id="UP000198773">
    <property type="component" value="Unassembled WGS sequence"/>
</dbReference>
<organism evidence="1 2">
    <name type="scientific">Alkalimonas amylolytica</name>
    <dbReference type="NCBI Taxonomy" id="152573"/>
    <lineage>
        <taxon>Bacteria</taxon>
        <taxon>Pseudomonadati</taxon>
        <taxon>Pseudomonadota</taxon>
        <taxon>Gammaproteobacteria</taxon>
        <taxon>Alkalimonas</taxon>
    </lineage>
</organism>
<gene>
    <name evidence="1" type="ORF">SAMN04488051_102460</name>
</gene>
<dbReference type="OrthoDB" id="7060233at2"/>
<proteinExistence type="predicted"/>
<dbReference type="AlphaFoldDB" id="A0A1H4A390"/>